<sequence length="930" mass="103493">MAVLKWFVLALSVQTARASRAAVDYEAATERDKDDYHAETQSFADDCRGLAESECNGWEGCVWEKRACRSTCMDHGRSTCPGVICRWTAVASKHICIPRQESETCAAYYPLGKEKCVEHDCSWDDANHTGGAYLACLPFCDRYTAAECPEPDCEQSLGACVATVPKPLPDVQVTELRDCKKVHEPDCNSAGSCVWEKGACRSTCKNHSSSNCPGVECRWGLKRWYVLFDGECLLRKQSEACWQYHSDRQECREKDCDWVQNGYPGMSYSYCLPKCHRYSQKAECPETECQWKEEICHPKHLPEDVSCSDLNVRQCGYLLPGKCDVLELPKSRFKRFFGIRGHEVCETHSIINYYREFKKFAVHNATRAVPDLLPSCRQHETQEDCQNQVLCEWRAFRWDDHKTSEARCTVKWEADVLVQTRAVKEASNPTRRLAGAAGAAISLPVAAVMGLAGAAGVALIYGIMTVGYTLTMGVAFPPSLLFLPFAAIGMALGILFFGALAGYAVVKACGRQVFELASMSSMKWAQVKVASGNFCQKLFEGVSPLRESSVRTVSDRLIKADRQCAAKLSNNGTKLHSVSRTRERPGWMAAQDSICKDLCIDLVDTIHHNMANIMVAGGTKNVLKACAAMVIQPVESHILSCCGEACGWNKLTGFCENWFFMSSADKSLWLDECCSEIQIVEGSDRQIMCNSVATLAERKELTKEDIKETDLGLQFKLGHSPEKDDKKITGWLRSFGSKMKSAWSTLFGSKEGQTAFLQNVTPYHVPEESVASGLELKEEQSNDGRIPGFDAFDDGDDDDEDGSSCAQRLECGALTAAVQNACKVKDSWSRMQPATNPLCERESKEVSDADHCFEFGKSVKDAVVLTFAIEQFSEGSGYSLTCYAHTETNFEPCHSYLPTPTAITHHMMRDPVATDLRSYYFLRDLTNRPK</sequence>
<feature type="region of interest" description="Disordered" evidence="1">
    <location>
        <begin position="777"/>
        <end position="804"/>
    </location>
</feature>
<keyword evidence="3" id="KW-0732">Signal</keyword>
<evidence type="ECO:0000256" key="3">
    <source>
        <dbReference type="SAM" id="SignalP"/>
    </source>
</evidence>
<keyword evidence="2" id="KW-1133">Transmembrane helix</keyword>
<feature type="transmembrane region" description="Helical" evidence="2">
    <location>
        <begin position="480"/>
        <end position="506"/>
    </location>
</feature>
<evidence type="ECO:0000313" key="4">
    <source>
        <dbReference type="EMBL" id="CAE7429213.1"/>
    </source>
</evidence>
<keyword evidence="5" id="KW-1185">Reference proteome</keyword>
<accession>A0A812RB92</accession>
<protein>
    <submittedName>
        <fullName evidence="4">Uncharacterized protein</fullName>
    </submittedName>
</protein>
<reference evidence="4" key="1">
    <citation type="submission" date="2021-02" db="EMBL/GenBank/DDBJ databases">
        <authorList>
            <person name="Dougan E. K."/>
            <person name="Rhodes N."/>
            <person name="Thang M."/>
            <person name="Chan C."/>
        </authorList>
    </citation>
    <scope>NUCLEOTIDE SEQUENCE</scope>
</reference>
<keyword evidence="2" id="KW-0472">Membrane</keyword>
<dbReference type="AlphaFoldDB" id="A0A812RB92"/>
<dbReference type="EMBL" id="CAJNDS010002318">
    <property type="protein sequence ID" value="CAE7429213.1"/>
    <property type="molecule type" value="Genomic_DNA"/>
</dbReference>
<evidence type="ECO:0000256" key="2">
    <source>
        <dbReference type="SAM" id="Phobius"/>
    </source>
</evidence>
<feature type="chain" id="PRO_5032543885" evidence="3">
    <location>
        <begin position="19"/>
        <end position="930"/>
    </location>
</feature>
<comment type="caution">
    <text evidence="4">The sequence shown here is derived from an EMBL/GenBank/DDBJ whole genome shotgun (WGS) entry which is preliminary data.</text>
</comment>
<keyword evidence="2" id="KW-0812">Transmembrane</keyword>
<dbReference type="OrthoDB" id="10440045at2759"/>
<evidence type="ECO:0000313" key="5">
    <source>
        <dbReference type="Proteomes" id="UP000604046"/>
    </source>
</evidence>
<dbReference type="Proteomes" id="UP000604046">
    <property type="component" value="Unassembled WGS sequence"/>
</dbReference>
<organism evidence="4 5">
    <name type="scientific">Symbiodinium natans</name>
    <dbReference type="NCBI Taxonomy" id="878477"/>
    <lineage>
        <taxon>Eukaryota</taxon>
        <taxon>Sar</taxon>
        <taxon>Alveolata</taxon>
        <taxon>Dinophyceae</taxon>
        <taxon>Suessiales</taxon>
        <taxon>Symbiodiniaceae</taxon>
        <taxon>Symbiodinium</taxon>
    </lineage>
</organism>
<feature type="transmembrane region" description="Helical" evidence="2">
    <location>
        <begin position="441"/>
        <end position="468"/>
    </location>
</feature>
<gene>
    <name evidence="4" type="ORF">SNAT2548_LOCUS23332</name>
</gene>
<feature type="compositionally biased region" description="Acidic residues" evidence="1">
    <location>
        <begin position="791"/>
        <end position="802"/>
    </location>
</feature>
<name>A0A812RB92_9DINO</name>
<feature type="signal peptide" evidence="3">
    <location>
        <begin position="1"/>
        <end position="18"/>
    </location>
</feature>
<evidence type="ECO:0000256" key="1">
    <source>
        <dbReference type="SAM" id="MobiDB-lite"/>
    </source>
</evidence>
<proteinExistence type="predicted"/>